<dbReference type="PROSITE" id="PS50893">
    <property type="entry name" value="ABC_TRANSPORTER_2"/>
    <property type="match status" value="2"/>
</dbReference>
<evidence type="ECO:0000313" key="7">
    <source>
        <dbReference type="EMBL" id="WOF15317.1"/>
    </source>
</evidence>
<evidence type="ECO:0000256" key="5">
    <source>
        <dbReference type="ARBA" id="ARBA00025157"/>
    </source>
</evidence>
<comment type="function">
    <text evidence="5">Probably part of an ABC transporter complex. Responsible for energy coupling to the transport system.</text>
</comment>
<keyword evidence="8" id="KW-1185">Reference proteome</keyword>
<dbReference type="Gene3D" id="3.40.50.300">
    <property type="entry name" value="P-loop containing nucleotide triphosphate hydrolases"/>
    <property type="match status" value="2"/>
</dbReference>
<organism evidence="7 8">
    <name type="scientific">Methanochimaera problematica</name>
    <dbReference type="NCBI Taxonomy" id="2609417"/>
    <lineage>
        <taxon>Archaea</taxon>
        <taxon>Methanobacteriati</taxon>
        <taxon>Methanobacteriota</taxon>
        <taxon>Stenosarchaea group</taxon>
        <taxon>Methanomicrobia</taxon>
        <taxon>Methanomicrobiales</taxon>
        <taxon>Methanomicrobiaceae</taxon>
        <taxon>Methanochimaera</taxon>
    </lineage>
</organism>
<dbReference type="GeneID" id="85228660"/>
<dbReference type="InterPro" id="IPR050095">
    <property type="entry name" value="ECF_ABC_transporter_ATP-bd"/>
</dbReference>
<evidence type="ECO:0000256" key="3">
    <source>
        <dbReference type="ARBA" id="ARBA00022741"/>
    </source>
</evidence>
<protein>
    <submittedName>
        <fullName evidence="7">ABC transporter ATP-binding protein</fullName>
    </submittedName>
</protein>
<evidence type="ECO:0000313" key="8">
    <source>
        <dbReference type="Proteomes" id="UP001301797"/>
    </source>
</evidence>
<dbReference type="InterPro" id="IPR015856">
    <property type="entry name" value="ABC_transpr_CbiO/EcfA_su"/>
</dbReference>
<evidence type="ECO:0000256" key="2">
    <source>
        <dbReference type="ARBA" id="ARBA00022448"/>
    </source>
</evidence>
<dbReference type="GO" id="GO:0043190">
    <property type="term" value="C:ATP-binding cassette (ABC) transporter complex"/>
    <property type="evidence" value="ECO:0007669"/>
    <property type="project" value="TreeGrafter"/>
</dbReference>
<feature type="domain" description="ABC transporter" evidence="6">
    <location>
        <begin position="282"/>
        <end position="498"/>
    </location>
</feature>
<dbReference type="SUPFAM" id="SSF52540">
    <property type="entry name" value="P-loop containing nucleoside triphosphate hydrolases"/>
    <property type="match status" value="2"/>
</dbReference>
<dbReference type="PANTHER" id="PTHR43553">
    <property type="entry name" value="HEAVY METAL TRANSPORTER"/>
    <property type="match status" value="1"/>
</dbReference>
<evidence type="ECO:0000256" key="4">
    <source>
        <dbReference type="ARBA" id="ARBA00022840"/>
    </source>
</evidence>
<dbReference type="KEGG" id="mefw:F1737_00785"/>
<keyword evidence="2" id="KW-0813">Transport</keyword>
<keyword evidence="3" id="KW-0547">Nucleotide-binding</keyword>
<reference evidence="7 8" key="1">
    <citation type="submission" date="2019-09" db="EMBL/GenBank/DDBJ databases">
        <title>The complete genome of Methanoplanus sp. FWC-SCC4.</title>
        <authorList>
            <person name="Chen S.-C."/>
            <person name="Zhou Y.-Z."/>
            <person name="Lai M.-C."/>
        </authorList>
    </citation>
    <scope>NUCLEOTIDE SEQUENCE [LARGE SCALE GENOMIC DNA]</scope>
    <source>
        <strain evidence="7 8">FWC-SCC4</strain>
    </source>
</reference>
<dbReference type="Proteomes" id="UP001301797">
    <property type="component" value="Chromosome"/>
</dbReference>
<dbReference type="GO" id="GO:0016887">
    <property type="term" value="F:ATP hydrolysis activity"/>
    <property type="evidence" value="ECO:0007669"/>
    <property type="project" value="InterPro"/>
</dbReference>
<proteinExistence type="predicted"/>
<dbReference type="InterPro" id="IPR003593">
    <property type="entry name" value="AAA+_ATPase"/>
</dbReference>
<accession>A0AA97FB46</accession>
<dbReference type="GO" id="GO:0005524">
    <property type="term" value="F:ATP binding"/>
    <property type="evidence" value="ECO:0007669"/>
    <property type="project" value="UniProtKB-KW"/>
</dbReference>
<dbReference type="GO" id="GO:0042626">
    <property type="term" value="F:ATPase-coupled transmembrane transporter activity"/>
    <property type="evidence" value="ECO:0007669"/>
    <property type="project" value="TreeGrafter"/>
</dbReference>
<dbReference type="InterPro" id="IPR027417">
    <property type="entry name" value="P-loop_NTPase"/>
</dbReference>
<dbReference type="InterPro" id="IPR003439">
    <property type="entry name" value="ABC_transporter-like_ATP-bd"/>
</dbReference>
<feature type="domain" description="ABC transporter" evidence="6">
    <location>
        <begin position="8"/>
        <end position="251"/>
    </location>
</feature>
<gene>
    <name evidence="7" type="ORF">F1737_00785</name>
</gene>
<dbReference type="AlphaFoldDB" id="A0AA97FB46"/>
<dbReference type="EMBL" id="CP043875">
    <property type="protein sequence ID" value="WOF15317.1"/>
    <property type="molecule type" value="Genomic_DNA"/>
</dbReference>
<name>A0AA97FB46_9EURY</name>
<dbReference type="Pfam" id="PF00005">
    <property type="entry name" value="ABC_tran"/>
    <property type="match status" value="2"/>
</dbReference>
<dbReference type="CDD" id="cd03225">
    <property type="entry name" value="ABC_cobalt_CbiO_domain1"/>
    <property type="match status" value="2"/>
</dbReference>
<keyword evidence="4 7" id="KW-0067">ATP-binding</keyword>
<evidence type="ECO:0000259" key="6">
    <source>
        <dbReference type="PROSITE" id="PS50893"/>
    </source>
</evidence>
<comment type="subcellular location">
    <subcellularLocation>
        <location evidence="1">Cell membrane</location>
    </subcellularLocation>
</comment>
<dbReference type="SMART" id="SM00382">
    <property type="entry name" value="AAA"/>
    <property type="match status" value="2"/>
</dbReference>
<sequence length="500" mass="54062">MKQGDPLIRVCSLDYSYTSSIFPGKKALQGISLEIYPGETVLIAGPSGSGKSTLIKCLNGLIPNSGKGKMTGKVFINGMDTSVHSVPEISRVSGYVFQNPDYQIITNEVDSEIAFGPEQAGIPPEDIEKRISRVTNLLGITHLRGRETTALSWGEMQKVAIASVLVMEPKILLMDEPFSGLDSESASYLLGIIRDISKSGRIATVIIEHRADMALSSVNRLVALNSGQIIYDGPACACPDDIIEKMDGGYDLPSTQSGKNYGVSSPGFAGVSFGKQDNKPSVVLRDVSYHYPGSSSDALCCVNVSFYPYEIVAVCGANGSGKSTLAKHINGLLKPDSGEVYIFDENIGGKTVAEVARYVSLVSQHADSQLFEETIERELSFGPKNLGFDERETGMSVDEVMELVGISHLGKGARPLKLSVGEKQRVAIASHLTMKAPVVIMDEPTLGLDLPLKKRLAETLISMKKEGKCIIIITHDMRFADFCADRKYFCENGRISCINN</sequence>
<dbReference type="RefSeq" id="WP_317136885.1">
    <property type="nucleotide sequence ID" value="NZ_CP043875.1"/>
</dbReference>
<evidence type="ECO:0000256" key="1">
    <source>
        <dbReference type="ARBA" id="ARBA00004236"/>
    </source>
</evidence>